<evidence type="ECO:0000256" key="2">
    <source>
        <dbReference type="ARBA" id="ARBA00006574"/>
    </source>
</evidence>
<dbReference type="AlphaFoldDB" id="A0A9R1UQ70"/>
<evidence type="ECO:0000256" key="4">
    <source>
        <dbReference type="ARBA" id="ARBA00022821"/>
    </source>
</evidence>
<keyword evidence="6 8" id="KW-0472">Membrane</keyword>
<evidence type="ECO:0000256" key="6">
    <source>
        <dbReference type="ARBA" id="ARBA00023136"/>
    </source>
</evidence>
<evidence type="ECO:0000256" key="5">
    <source>
        <dbReference type="ARBA" id="ARBA00022989"/>
    </source>
</evidence>
<keyword evidence="5 8" id="KW-1133">Transmembrane helix</keyword>
<dbReference type="InterPro" id="IPR004326">
    <property type="entry name" value="Mlo"/>
</dbReference>
<evidence type="ECO:0000313" key="10">
    <source>
        <dbReference type="Proteomes" id="UP000235145"/>
    </source>
</evidence>
<dbReference type="Pfam" id="PF03094">
    <property type="entry name" value="Mlo"/>
    <property type="match status" value="2"/>
</dbReference>
<dbReference type="PANTHER" id="PTHR31942:SF49">
    <property type="entry name" value="MLO-LIKE PROTEIN 8"/>
    <property type="match status" value="1"/>
</dbReference>
<keyword evidence="10" id="KW-1185">Reference proteome</keyword>
<name>A0A9R1UQ70_LACSA</name>
<evidence type="ECO:0000313" key="9">
    <source>
        <dbReference type="EMBL" id="KAJ0191506.1"/>
    </source>
</evidence>
<evidence type="ECO:0000256" key="1">
    <source>
        <dbReference type="ARBA" id="ARBA00004141"/>
    </source>
</evidence>
<dbReference type="GO" id="GO:0016020">
    <property type="term" value="C:membrane"/>
    <property type="evidence" value="ECO:0007669"/>
    <property type="project" value="UniProtKB-SubCell"/>
</dbReference>
<gene>
    <name evidence="9" type="ORF">LSAT_V11C800435030</name>
</gene>
<comment type="caution">
    <text evidence="9">The sequence shown here is derived from an EMBL/GenBank/DDBJ whole genome shotgun (WGS) entry which is preliminary data.</text>
</comment>
<keyword evidence="7" id="KW-0568">Pathogenesis-related protein</keyword>
<protein>
    <submittedName>
        <fullName evidence="9">Uncharacterized protein</fullName>
    </submittedName>
</protein>
<organism evidence="9 10">
    <name type="scientific">Lactuca sativa</name>
    <name type="common">Garden lettuce</name>
    <dbReference type="NCBI Taxonomy" id="4236"/>
    <lineage>
        <taxon>Eukaryota</taxon>
        <taxon>Viridiplantae</taxon>
        <taxon>Streptophyta</taxon>
        <taxon>Embryophyta</taxon>
        <taxon>Tracheophyta</taxon>
        <taxon>Spermatophyta</taxon>
        <taxon>Magnoliopsida</taxon>
        <taxon>eudicotyledons</taxon>
        <taxon>Gunneridae</taxon>
        <taxon>Pentapetalae</taxon>
        <taxon>asterids</taxon>
        <taxon>campanulids</taxon>
        <taxon>Asterales</taxon>
        <taxon>Asteraceae</taxon>
        <taxon>Cichorioideae</taxon>
        <taxon>Cichorieae</taxon>
        <taxon>Lactucinae</taxon>
        <taxon>Lactuca</taxon>
    </lineage>
</organism>
<dbReference type="Proteomes" id="UP000235145">
    <property type="component" value="Unassembled WGS sequence"/>
</dbReference>
<dbReference type="EMBL" id="NBSK02000008">
    <property type="protein sequence ID" value="KAJ0191506.1"/>
    <property type="molecule type" value="Genomic_DNA"/>
</dbReference>
<comment type="subcellular location">
    <subcellularLocation>
        <location evidence="1">Membrane</location>
        <topology evidence="1">Multi-pass membrane protein</topology>
    </subcellularLocation>
</comment>
<accession>A0A9R1UQ70</accession>
<evidence type="ECO:0000256" key="8">
    <source>
        <dbReference type="SAM" id="Phobius"/>
    </source>
</evidence>
<keyword evidence="4" id="KW-0611">Plant defense</keyword>
<sequence>MLMVILAVGTKLQSILTKMALEITERHAVIQGIPLREPLYEYKINSCFHDNMKLVILKLVLGVGVLILCSYITLPLYALLSQVR</sequence>
<reference evidence="9 10" key="1">
    <citation type="journal article" date="2017" name="Nat. Commun.">
        <title>Genome assembly with in vitro proximity ligation data and whole-genome triplication in lettuce.</title>
        <authorList>
            <person name="Reyes-Chin-Wo S."/>
            <person name="Wang Z."/>
            <person name="Yang X."/>
            <person name="Kozik A."/>
            <person name="Arikit S."/>
            <person name="Song C."/>
            <person name="Xia L."/>
            <person name="Froenicke L."/>
            <person name="Lavelle D.O."/>
            <person name="Truco M.J."/>
            <person name="Xia R."/>
            <person name="Zhu S."/>
            <person name="Xu C."/>
            <person name="Xu H."/>
            <person name="Xu X."/>
            <person name="Cox K."/>
            <person name="Korf I."/>
            <person name="Meyers B.C."/>
            <person name="Michelmore R.W."/>
        </authorList>
    </citation>
    <scope>NUCLEOTIDE SEQUENCE [LARGE SCALE GENOMIC DNA]</scope>
    <source>
        <strain evidence="10">cv. Salinas</strain>
        <tissue evidence="9">Seedlings</tissue>
    </source>
</reference>
<dbReference type="PANTHER" id="PTHR31942">
    <property type="entry name" value="MLO-LIKE PROTEIN 1"/>
    <property type="match status" value="1"/>
</dbReference>
<dbReference type="GO" id="GO:0006952">
    <property type="term" value="P:defense response"/>
    <property type="evidence" value="ECO:0007669"/>
    <property type="project" value="UniProtKB-KW"/>
</dbReference>
<keyword evidence="3 8" id="KW-0812">Transmembrane</keyword>
<evidence type="ECO:0000256" key="3">
    <source>
        <dbReference type="ARBA" id="ARBA00022692"/>
    </source>
</evidence>
<proteinExistence type="inferred from homology"/>
<feature type="transmembrane region" description="Helical" evidence="8">
    <location>
        <begin position="59"/>
        <end position="80"/>
    </location>
</feature>
<evidence type="ECO:0000256" key="7">
    <source>
        <dbReference type="ARBA" id="ARBA00023265"/>
    </source>
</evidence>
<comment type="similarity">
    <text evidence="2">Belongs to the MLO family.</text>
</comment>